<accession>A0A2N1UPC2</accession>
<dbReference type="AlphaFoldDB" id="A0A2N1UPC2"/>
<keyword evidence="1" id="KW-0175">Coiled coil</keyword>
<name>A0A2N1UPC2_9BACT</name>
<feature type="coiled-coil region" evidence="1">
    <location>
        <begin position="26"/>
        <end position="54"/>
    </location>
</feature>
<gene>
    <name evidence="2" type="ORF">CVV26_00655</name>
</gene>
<evidence type="ECO:0000256" key="1">
    <source>
        <dbReference type="SAM" id="Coils"/>
    </source>
</evidence>
<organism evidence="2 3">
    <name type="scientific">Candidatus Kuenenbacteria bacterium HGW-Kuenenbacteria-1</name>
    <dbReference type="NCBI Taxonomy" id="2013812"/>
    <lineage>
        <taxon>Bacteria</taxon>
        <taxon>Candidatus Kueneniibacteriota</taxon>
    </lineage>
</organism>
<protein>
    <submittedName>
        <fullName evidence="2">Uncharacterized protein</fullName>
    </submittedName>
</protein>
<reference evidence="2 3" key="1">
    <citation type="journal article" date="2017" name="ISME J.">
        <title>Potential for microbial H2 and metal transformations associated with novel bacteria and archaea in deep terrestrial subsurface sediments.</title>
        <authorList>
            <person name="Hernsdorf A.W."/>
            <person name="Amano Y."/>
            <person name="Miyakawa K."/>
            <person name="Ise K."/>
            <person name="Suzuki Y."/>
            <person name="Anantharaman K."/>
            <person name="Probst A."/>
            <person name="Burstein D."/>
            <person name="Thomas B.C."/>
            <person name="Banfield J.F."/>
        </authorList>
    </citation>
    <scope>NUCLEOTIDE SEQUENCE [LARGE SCALE GENOMIC DNA]</scope>
    <source>
        <strain evidence="2">HGW-Kuenenbacteria-1</strain>
    </source>
</reference>
<dbReference type="EMBL" id="PGYQ01000001">
    <property type="protein sequence ID" value="PKL72756.1"/>
    <property type="molecule type" value="Genomic_DNA"/>
</dbReference>
<sequence>MFRKESYILRDSQENQKTHNIFSIIIEGQEEKNLEEKEKYRQKLKKEMEKGSINKEAKDFLFSEFKIEKSNENLSIDELVDFLIPNKFTKKKSAPTPIETSKIKEEPPLNVIEINDILIPANKNLMPRKEQKNNYNQEKIKTKSGNKIEMLTKLLEKNNKPYLRIKGEVEKEMMRKEGYEMFVIPFFKKMILVCNEERNATFIIHKIENPESFDPINPKTYYENNKEALKFYYSMTKDELKALKGIELVSLIIWSNKEKWENDILNILTKQIDQKIDQKEILEIIKKEEKLEKISERVKEYLRSLNDGELMKSGSQLYKEAEFHGEKIDLKSAGYSFGAFQSLLTEIRIEKGIKLFCDQVKEYLESLPNKELKKSNLLLHQKVIEKFKVTSERYPLKTFESILSNVRVEKEIKLYWEDVKKELISLSAKELSQKSSYFYKKIQEKLGFTENDYSFSAFRYILGKVRNKNNKNTKLI</sequence>
<evidence type="ECO:0000313" key="3">
    <source>
        <dbReference type="Proteomes" id="UP000233414"/>
    </source>
</evidence>
<proteinExistence type="predicted"/>
<comment type="caution">
    <text evidence="2">The sequence shown here is derived from an EMBL/GenBank/DDBJ whole genome shotgun (WGS) entry which is preliminary data.</text>
</comment>
<dbReference type="Proteomes" id="UP000233414">
    <property type="component" value="Unassembled WGS sequence"/>
</dbReference>
<evidence type="ECO:0000313" key="2">
    <source>
        <dbReference type="EMBL" id="PKL72756.1"/>
    </source>
</evidence>